<dbReference type="InterPro" id="IPR005162">
    <property type="entry name" value="Retrotrans_gag_dom"/>
</dbReference>
<dbReference type="PANTHER" id="PTHR35046">
    <property type="entry name" value="ZINC KNUCKLE (CCHC-TYPE) FAMILY PROTEIN"/>
    <property type="match status" value="1"/>
</dbReference>
<comment type="caution">
    <text evidence="3">The sequence shown here is derived from an EMBL/GenBank/DDBJ whole genome shotgun (WGS) entry which is preliminary data.</text>
</comment>
<feature type="region of interest" description="Disordered" evidence="1">
    <location>
        <begin position="120"/>
        <end position="145"/>
    </location>
</feature>
<feature type="region of interest" description="Disordered" evidence="1">
    <location>
        <begin position="330"/>
        <end position="350"/>
    </location>
</feature>
<protein>
    <recommendedName>
        <fullName evidence="2">CCHC-type domain-containing protein</fullName>
    </recommendedName>
</protein>
<feature type="domain" description="CCHC-type" evidence="2">
    <location>
        <begin position="377"/>
        <end position="393"/>
    </location>
</feature>
<dbReference type="Proteomes" id="UP000886885">
    <property type="component" value="Chromosome 12A"/>
</dbReference>
<dbReference type="PANTHER" id="PTHR35046:SF26">
    <property type="entry name" value="RNA-DIRECTED DNA POLYMERASE"/>
    <property type="match status" value="1"/>
</dbReference>
<evidence type="ECO:0000256" key="1">
    <source>
        <dbReference type="SAM" id="MobiDB-lite"/>
    </source>
</evidence>
<dbReference type="InterPro" id="IPR001878">
    <property type="entry name" value="Znf_CCHC"/>
</dbReference>
<dbReference type="AlphaFoldDB" id="A0A8X7YZX0"/>
<dbReference type="Pfam" id="PF24626">
    <property type="entry name" value="SH3_Tf2-1"/>
    <property type="match status" value="1"/>
</dbReference>
<dbReference type="SMART" id="SM00343">
    <property type="entry name" value="ZnF_C2HC"/>
    <property type="match status" value="1"/>
</dbReference>
<evidence type="ECO:0000313" key="4">
    <source>
        <dbReference type="Proteomes" id="UP000886885"/>
    </source>
</evidence>
<dbReference type="OrthoDB" id="115435at2759"/>
<feature type="region of interest" description="Disordered" evidence="1">
    <location>
        <begin position="81"/>
        <end position="104"/>
    </location>
</feature>
<keyword evidence="4" id="KW-1185">Reference proteome</keyword>
<dbReference type="GO" id="GO:0008270">
    <property type="term" value="F:zinc ion binding"/>
    <property type="evidence" value="ECO:0007669"/>
    <property type="project" value="InterPro"/>
</dbReference>
<accession>A0A8X7YZX0</accession>
<evidence type="ECO:0000259" key="2">
    <source>
        <dbReference type="SMART" id="SM00343"/>
    </source>
</evidence>
<dbReference type="InterPro" id="IPR056924">
    <property type="entry name" value="SH3_Tf2-1"/>
</dbReference>
<sequence>MRDSALVYCFHCKQREVAAESNYTKLVSERFMTVTRSGNSYPMSNSSAPTNSPCEHTDLQQQIIHITTMLEQLANRMDAVDERRARSPNRRGRGQFREEAPGENLDAEYRDVEPQHHRLQHHREEVPQHLHHNREELPRHRNRRGLETQPIDELTKRMKVDVPDFYGKLESHAFEDWLITIEDYFDWFDVSEDRKVRYIRMKLKGHARVWWGSVEEQLRRTQRPPISNWEEMKERLKEKYLPIDYEQMMFEEMLQLRQGALTVDQYTDRFHELTVRSRITETDQQTLARYRNGLRGELYKEMLIARLITVEEAYQLALRIEKQLGTTTGKKVMPMEGKPGHSTNFSIQKPHLPYDRSSGSILGEQRGKAKVTSDGPQCYKCKGFGHYAVVCPTRDKKLAFICEKELTVMGEAEGEKIEDLATEKEEHRDASDLPSYHATSWDLVLPQAEFAINNSVNRSTGHTPFEAVYGRRPYTPMDLKPLPLPPRPSEAGLDFSEYIRDVHTEVKRHLSLNTEAYAASANVRRKDRQFHSGDMVLVRLKPERFPSGSFSKLHARRAGPFRIIKKLGNNAYVIDLPSEFGISPVFNIEDITAFKSDEDVSSHTSRTEEMPAYLPKVSTTTTPQEDIASIMDHQFVSTRRGGYYKFLVHWRHRPLSDSAWVKGTELQRLHPELFTAYVHHNLPEASSSEELAIDANQEETEEGTFNERLQQRAITPQRISMVKLFWMEFLASSSKFDQLLAWSKYYLIEHSSTAIAAGAWKQKLQAYAEQSRPLEDCYRKRKRLLDFQVGSAPAEKWQGLLAALHLQHTNTVCSSKKLAVRSMLL</sequence>
<feature type="compositionally biased region" description="Basic and acidic residues" evidence="1">
    <location>
        <begin position="120"/>
        <end position="139"/>
    </location>
</feature>
<organism evidence="3 4">
    <name type="scientific">Populus tomentosa</name>
    <name type="common">Chinese white poplar</name>
    <dbReference type="NCBI Taxonomy" id="118781"/>
    <lineage>
        <taxon>Eukaryota</taxon>
        <taxon>Viridiplantae</taxon>
        <taxon>Streptophyta</taxon>
        <taxon>Embryophyta</taxon>
        <taxon>Tracheophyta</taxon>
        <taxon>Spermatophyta</taxon>
        <taxon>Magnoliopsida</taxon>
        <taxon>eudicotyledons</taxon>
        <taxon>Gunneridae</taxon>
        <taxon>Pentapetalae</taxon>
        <taxon>rosids</taxon>
        <taxon>fabids</taxon>
        <taxon>Malpighiales</taxon>
        <taxon>Salicaceae</taxon>
        <taxon>Saliceae</taxon>
        <taxon>Populus</taxon>
    </lineage>
</organism>
<reference evidence="3" key="1">
    <citation type="journal article" date="2020" name="bioRxiv">
        <title>Hybrid origin of Populus tomentosa Carr. identified through genome sequencing and phylogenomic analysis.</title>
        <authorList>
            <person name="An X."/>
            <person name="Gao K."/>
            <person name="Chen Z."/>
            <person name="Li J."/>
            <person name="Yang X."/>
            <person name="Yang X."/>
            <person name="Zhou J."/>
            <person name="Guo T."/>
            <person name="Zhao T."/>
            <person name="Huang S."/>
            <person name="Miao D."/>
            <person name="Khan W.U."/>
            <person name="Rao P."/>
            <person name="Ye M."/>
            <person name="Lei B."/>
            <person name="Liao W."/>
            <person name="Wang J."/>
            <person name="Ji L."/>
            <person name="Li Y."/>
            <person name="Guo B."/>
            <person name="Mustafa N.S."/>
            <person name="Li S."/>
            <person name="Yun Q."/>
            <person name="Keller S.R."/>
            <person name="Mao J."/>
            <person name="Zhang R."/>
            <person name="Strauss S.H."/>
        </authorList>
    </citation>
    <scope>NUCLEOTIDE SEQUENCE</scope>
    <source>
        <strain evidence="3">GM15</strain>
        <tissue evidence="3">Leaf</tissue>
    </source>
</reference>
<name>A0A8X7YZX0_POPTO</name>
<proteinExistence type="predicted"/>
<evidence type="ECO:0000313" key="3">
    <source>
        <dbReference type="EMBL" id="KAG6754180.1"/>
    </source>
</evidence>
<dbReference type="EMBL" id="JAAWWB010000023">
    <property type="protein sequence ID" value="KAG6754180.1"/>
    <property type="molecule type" value="Genomic_DNA"/>
</dbReference>
<dbReference type="Pfam" id="PF03732">
    <property type="entry name" value="Retrotrans_gag"/>
    <property type="match status" value="1"/>
</dbReference>
<gene>
    <name evidence="3" type="ORF">POTOM_042191</name>
</gene>
<dbReference type="GO" id="GO:0003676">
    <property type="term" value="F:nucleic acid binding"/>
    <property type="evidence" value="ECO:0007669"/>
    <property type="project" value="InterPro"/>
</dbReference>